<dbReference type="Proteomes" id="UP000192578">
    <property type="component" value="Unassembled WGS sequence"/>
</dbReference>
<feature type="compositionally biased region" description="Basic residues" evidence="1">
    <location>
        <begin position="257"/>
        <end position="268"/>
    </location>
</feature>
<evidence type="ECO:0000256" key="1">
    <source>
        <dbReference type="SAM" id="MobiDB-lite"/>
    </source>
</evidence>
<gene>
    <name evidence="2" type="ORF">BV898_13745</name>
</gene>
<dbReference type="AlphaFoldDB" id="A0A1W0W9V0"/>
<comment type="caution">
    <text evidence="2">The sequence shown here is derived from an EMBL/GenBank/DDBJ whole genome shotgun (WGS) entry which is preliminary data.</text>
</comment>
<feature type="compositionally biased region" description="Basic residues" evidence="1">
    <location>
        <begin position="169"/>
        <end position="179"/>
    </location>
</feature>
<evidence type="ECO:0000313" key="3">
    <source>
        <dbReference type="Proteomes" id="UP000192578"/>
    </source>
</evidence>
<feature type="region of interest" description="Disordered" evidence="1">
    <location>
        <begin position="169"/>
        <end position="210"/>
    </location>
</feature>
<accession>A0A1W0W9V0</accession>
<reference evidence="3" key="1">
    <citation type="submission" date="2017-01" db="EMBL/GenBank/DDBJ databases">
        <title>Comparative genomics of anhydrobiosis in the tardigrade Hypsibius dujardini.</title>
        <authorList>
            <person name="Yoshida Y."/>
            <person name="Koutsovoulos G."/>
            <person name="Laetsch D."/>
            <person name="Stevens L."/>
            <person name="Kumar S."/>
            <person name="Horikawa D."/>
            <person name="Ishino K."/>
            <person name="Komine S."/>
            <person name="Tomita M."/>
            <person name="Blaxter M."/>
            <person name="Arakawa K."/>
        </authorList>
    </citation>
    <scope>NUCLEOTIDE SEQUENCE [LARGE SCALE GENOMIC DNA]</scope>
    <source>
        <strain evidence="3">Z151</strain>
    </source>
</reference>
<sequence length="293" mass="30973">MVQGSPVIFRKTESSLTLLDALRTGIIAEPRQDPDEVDEVVEPVQSSPAATVVKTPDAAPPVVVETPTAAPQTVVETPAVAAPTVVRTQAAAPPTITVQRAPSVAPIVVRIPAAASPQTVIENNAVDEPDGNNVVEPDPVEPIDEVDAGPLLSVVPVRRPFRRRPRRPVRVGKPIRGRGTRNQQNGQGTGLAGTSVPRQSQGGANRQGGRKVIAAVAKVRARRKNARVTAARLNTPRRKGTAVRARKTNRLGTVAKKTARVVKKKKAVPRVAAAGRRRTITRTKTPVVSVTAG</sequence>
<keyword evidence="3" id="KW-1185">Reference proteome</keyword>
<evidence type="ECO:0000313" key="2">
    <source>
        <dbReference type="EMBL" id="OQV11950.1"/>
    </source>
</evidence>
<protein>
    <submittedName>
        <fullName evidence="2">Uncharacterized protein</fullName>
    </submittedName>
</protein>
<feature type="region of interest" description="Disordered" evidence="1">
    <location>
        <begin position="256"/>
        <end position="278"/>
    </location>
</feature>
<name>A0A1W0W9V0_HYPEX</name>
<dbReference type="EMBL" id="MTYJ01000157">
    <property type="protein sequence ID" value="OQV11950.1"/>
    <property type="molecule type" value="Genomic_DNA"/>
</dbReference>
<organism evidence="2 3">
    <name type="scientific">Hypsibius exemplaris</name>
    <name type="common">Freshwater tardigrade</name>
    <dbReference type="NCBI Taxonomy" id="2072580"/>
    <lineage>
        <taxon>Eukaryota</taxon>
        <taxon>Metazoa</taxon>
        <taxon>Ecdysozoa</taxon>
        <taxon>Tardigrada</taxon>
        <taxon>Eutardigrada</taxon>
        <taxon>Parachela</taxon>
        <taxon>Hypsibioidea</taxon>
        <taxon>Hypsibiidae</taxon>
        <taxon>Hypsibius</taxon>
    </lineage>
</organism>
<proteinExistence type="predicted"/>